<dbReference type="GO" id="GO:0042254">
    <property type="term" value="P:ribosome biogenesis"/>
    <property type="evidence" value="ECO:0007669"/>
    <property type="project" value="EnsemblFungi"/>
</dbReference>
<dbReference type="PANTHER" id="PTHR15682:SF2">
    <property type="entry name" value="UNHEALTHY RIBOSOME BIOGENESIS PROTEIN 2 HOMOLOG"/>
    <property type="match status" value="1"/>
</dbReference>
<accession>A7TPU2</accession>
<organism evidence="3">
    <name type="scientific">Vanderwaltozyma polyspora (strain ATCC 22028 / DSM 70294 / BCRC 21397 / CBS 2163 / NBRC 10782 / NRRL Y-8283 / UCD 57-17)</name>
    <name type="common">Kluyveromyces polysporus</name>
    <dbReference type="NCBI Taxonomy" id="436907"/>
    <lineage>
        <taxon>Eukaryota</taxon>
        <taxon>Fungi</taxon>
        <taxon>Dikarya</taxon>
        <taxon>Ascomycota</taxon>
        <taxon>Saccharomycotina</taxon>
        <taxon>Saccharomycetes</taxon>
        <taxon>Saccharomycetales</taxon>
        <taxon>Saccharomycetaceae</taxon>
        <taxon>Vanderwaltozyma</taxon>
    </lineage>
</organism>
<dbReference type="FunCoup" id="A7TPU2">
    <property type="interactions" value="179"/>
</dbReference>
<feature type="non-terminal residue" evidence="2">
    <location>
        <position position="1"/>
    </location>
</feature>
<gene>
    <name evidence="2" type="ORF">Kpol_1073p31</name>
</gene>
<evidence type="ECO:0000313" key="3">
    <source>
        <dbReference type="Proteomes" id="UP000000267"/>
    </source>
</evidence>
<reference evidence="2 3" key="1">
    <citation type="journal article" date="2007" name="Proc. Natl. Acad. Sci. U.S.A.">
        <title>Independent sorting-out of thousands of duplicated gene pairs in two yeast species descended from a whole-genome duplication.</title>
        <authorList>
            <person name="Scannell D.R."/>
            <person name="Frank A.C."/>
            <person name="Conant G.C."/>
            <person name="Byrne K.P."/>
            <person name="Woolfit M."/>
            <person name="Wolfe K.H."/>
        </authorList>
    </citation>
    <scope>NUCLEOTIDE SEQUENCE [LARGE SCALE GENOMIC DNA]</scope>
    <source>
        <strain evidence="3">ATCC 22028 / DSM 70294 / BCRC 21397 / CBS 2163 / NBRC 10782 / NRRL Y-8283 / UCD 57-17</strain>
    </source>
</reference>
<dbReference type="AlphaFoldDB" id="A7TPU2"/>
<dbReference type="KEGG" id="vpo:Kpol_1073p31"/>
<dbReference type="PANTHER" id="PTHR15682">
    <property type="entry name" value="UNHEALTHY RIBOSOME BIOGENESIS PROTEIN 2 HOMOLOG"/>
    <property type="match status" value="1"/>
</dbReference>
<dbReference type="InterPro" id="IPR052609">
    <property type="entry name" value="Ribosome_Biogenesis_Reg"/>
</dbReference>
<dbReference type="OMA" id="CHVNARE"/>
<dbReference type="GO" id="GO:0005730">
    <property type="term" value="C:nucleolus"/>
    <property type="evidence" value="ECO:0007669"/>
    <property type="project" value="EnsemblFungi"/>
</dbReference>
<dbReference type="RefSeq" id="XP_001643601.1">
    <property type="nucleotide sequence ID" value="XM_001643551.1"/>
</dbReference>
<dbReference type="HOGENOM" id="CLU_008472_0_0_1"/>
<dbReference type="Pfam" id="PF10441">
    <property type="entry name" value="Urb2"/>
    <property type="match status" value="1"/>
</dbReference>
<dbReference type="Proteomes" id="UP000000267">
    <property type="component" value="Unassembled WGS sequence"/>
</dbReference>
<dbReference type="PhylomeDB" id="A7TPU2"/>
<dbReference type="InParanoid" id="A7TPU2"/>
<dbReference type="InterPro" id="IPR018849">
    <property type="entry name" value="Urb2/Npa2_C"/>
</dbReference>
<evidence type="ECO:0000259" key="1">
    <source>
        <dbReference type="Pfam" id="PF10441"/>
    </source>
</evidence>
<keyword evidence="3" id="KW-1185">Reference proteome</keyword>
<feature type="domain" description="Nucleolar 27S pre-rRNA processing Urb2/Npa2 C-terminal" evidence="1">
    <location>
        <begin position="817"/>
        <end position="1023"/>
    </location>
</feature>
<dbReference type="GeneID" id="5543819"/>
<sequence length="1024" mass="118466">SIDNGFQIFGETLNLIGKIPLEQKLDPSCREELVSEIIKLTDLDNIPEITNKVSKSYSENLLLASLKFINEFNSNIEDWGINKLNSFMGIFLFDQYVDSIKHLATFVEKEKNNLNEEIIIILFENCITYLSKMNFKQLETVFETLTAVTPNVSSELLYKLSLSKKSLSQQFLETLLTKGLTNAKDSNIYDKEFWSLITHILELDIEVGIKHCELLMDLIFDQHQGHYQQTNIIWKKLITCYINAREFTKFLELWENYCIKNVAKTNLFLKDAHMADFISRNLVSLSVSQWIQLLSSMKSKITDSAASDLEILVLEVILQGLKQLSFSVLPQLKDTLNSIYNIEDTKFSMWRSRYLLMEVYDNVISQEQLDNISTQSFQKATKNDEVSRDLFYYYFKLREYKEFDLEPVIKLFISYIGDKEQDSIRGSILKDIFVNWSSLINSEFDKESLKTLIDYLIEDSNIDILEVLFNNDDFFEESNIIFQLVSKLSEKFENDIAVLYLSNIPIQCFNKNTRIELINKISSKTHATSNDKNIILHLLQYPTFKSSIEHDISKLYNFSFVNSEEYPVKNDVFEKVWSNHLSQIKDESSSTFIKNSINFILQGVNENDRFFTMTFLILINSPEQLVDELKTVFFKRAALIISDTADLKLKSSLMRYIYSILKVGHFEIEETVSKSLLKNIQSLQNADMDNIDLPLLSNSFLLYCTLYSDKIEWLFAHYLVMRSYGIESDTILPGVKYVLLKRTKSKNDEFNSCFTNVISSLASTKSEYTEGVLELYNTLIAAIDVGNSEASILFAKSISVFFTQIEEYLDFRNVILQVLNSIQELLIAKSWLFSQYTIELLFPICIRLNQAFTKVKANNDDIYISTNKVISNILLVHRIKLSNRNHLLNNLFCSQLEFLSRDISNGLSFDSAKSLSRTITNYCEPSNIVTKSSTKNSLGSNISLIKKSLRKDIPILLVKFIHLSITKPFEVNIRKELISCIYSIFDILSSNELNLVNAILDNSGRQYFKTLYADYNKLGKWRED</sequence>
<dbReference type="EMBL" id="DS480447">
    <property type="protein sequence ID" value="EDO15743.1"/>
    <property type="molecule type" value="Genomic_DNA"/>
</dbReference>
<proteinExistence type="predicted"/>
<evidence type="ECO:0000313" key="2">
    <source>
        <dbReference type="EMBL" id="EDO15743.1"/>
    </source>
</evidence>
<dbReference type="OrthoDB" id="160374at2759"/>
<name>A7TPU2_VANPO</name>
<dbReference type="GO" id="GO:0016072">
    <property type="term" value="P:rRNA metabolic process"/>
    <property type="evidence" value="ECO:0007669"/>
    <property type="project" value="EnsemblFungi"/>
</dbReference>
<dbReference type="STRING" id="436907.A7TPU2"/>
<dbReference type="eggNOG" id="ENOG502QTEB">
    <property type="taxonomic scope" value="Eukaryota"/>
</dbReference>
<protein>
    <recommendedName>
        <fullName evidence="1">Nucleolar 27S pre-rRNA processing Urb2/Npa2 C-terminal domain-containing protein</fullName>
    </recommendedName>
</protein>